<dbReference type="EMBL" id="CP068053">
    <property type="protein sequence ID" value="QQS99551.1"/>
    <property type="molecule type" value="Genomic_DNA"/>
</dbReference>
<dbReference type="Pfam" id="PF12787">
    <property type="entry name" value="EcsC"/>
    <property type="match status" value="1"/>
</dbReference>
<dbReference type="PANTHER" id="PTHR41260:SF1">
    <property type="entry name" value="PROTEIN ECSC"/>
    <property type="match status" value="1"/>
</dbReference>
<sequence>MTLTNREIQVWNEISEWEDKLLQYGPTDFTALYDKWLEQSFSLLPENVQEQFFSKLDTWLFHLHAMVQSSQNQMDARDRILGAARVFNQDITTIEDNKKLTIDQLTYIADQQIAKHRLYSFVQGGASGSGGVLLLGGDIPAMTVINVRVVQLTAMSYGYEVNTPFEMMMALKVFHIGTMPKRLQGAAWEGLIRETKNMEDPYFYEGAEELTNLSWMEQPFKQLLKAMMIVVFRKRIIQGIPMISMAIGAGTNYQMTRRVSEFAQKYYQYRYLNEKRDDQEWA</sequence>
<dbReference type="Proteomes" id="UP000595254">
    <property type="component" value="Chromosome"/>
</dbReference>
<dbReference type="KEGG" id="ppsr:I6J18_18450"/>
<name>A0A974NKJ7_PERPY</name>
<evidence type="ECO:0000313" key="1">
    <source>
        <dbReference type="EMBL" id="QQS99551.1"/>
    </source>
</evidence>
<keyword evidence="2" id="KW-1185">Reference proteome</keyword>
<dbReference type="RefSeq" id="WP_040376499.1">
    <property type="nucleotide sequence ID" value="NZ_CP068053.1"/>
</dbReference>
<reference evidence="1 2" key="1">
    <citation type="submission" date="2021-01" db="EMBL/GenBank/DDBJ databases">
        <title>FDA dAtabase for Regulatory Grade micrObial Sequences (FDA-ARGOS): Supporting development and validation of Infectious Disease Dx tests.</title>
        <authorList>
            <person name="Nelson B."/>
            <person name="Plummer A."/>
            <person name="Tallon L."/>
            <person name="Sadzewicz L."/>
            <person name="Zhao X."/>
            <person name="Boylan J."/>
            <person name="Ott S."/>
            <person name="Bowen H."/>
            <person name="Vavikolanu K."/>
            <person name="Mehta A."/>
            <person name="Aluvathingal J."/>
            <person name="Nadendla S."/>
            <person name="Myers T."/>
            <person name="Yan Y."/>
            <person name="Sichtig H."/>
        </authorList>
    </citation>
    <scope>NUCLEOTIDE SEQUENCE [LARGE SCALE GENOMIC DNA]</scope>
    <source>
        <strain evidence="1 2">FDAARGOS_1161</strain>
    </source>
</reference>
<proteinExistence type="predicted"/>
<dbReference type="PANTHER" id="PTHR41260">
    <property type="entry name" value="PROTEIN ECSC"/>
    <property type="match status" value="1"/>
</dbReference>
<accession>A0A974NKJ7</accession>
<dbReference type="InterPro" id="IPR024787">
    <property type="entry name" value="EcsC"/>
</dbReference>
<gene>
    <name evidence="1" type="ORF">I6J18_18450</name>
</gene>
<protein>
    <submittedName>
        <fullName evidence="1">EcsC family protein</fullName>
    </submittedName>
</protein>
<evidence type="ECO:0000313" key="2">
    <source>
        <dbReference type="Proteomes" id="UP000595254"/>
    </source>
</evidence>
<dbReference type="AlphaFoldDB" id="A0A974NKJ7"/>
<organism evidence="1 2">
    <name type="scientific">Peribacillus psychrosaccharolyticus</name>
    <name type="common">Bacillus psychrosaccharolyticus</name>
    <dbReference type="NCBI Taxonomy" id="1407"/>
    <lineage>
        <taxon>Bacteria</taxon>
        <taxon>Bacillati</taxon>
        <taxon>Bacillota</taxon>
        <taxon>Bacilli</taxon>
        <taxon>Bacillales</taxon>
        <taxon>Bacillaceae</taxon>
        <taxon>Peribacillus</taxon>
    </lineage>
</organism>